<feature type="compositionally biased region" description="Polar residues" evidence="5">
    <location>
        <begin position="1"/>
        <end position="31"/>
    </location>
</feature>
<dbReference type="GO" id="GO:0005868">
    <property type="term" value="C:cytoplasmic dynein complex"/>
    <property type="evidence" value="ECO:0007669"/>
    <property type="project" value="TreeGrafter"/>
</dbReference>
<dbReference type="PANTHER" id="PTHR12442">
    <property type="entry name" value="DYNEIN INTERMEDIATE CHAIN"/>
    <property type="match status" value="1"/>
</dbReference>
<keyword evidence="3" id="KW-0853">WD repeat</keyword>
<dbReference type="InterPro" id="IPR001680">
    <property type="entry name" value="WD40_rpt"/>
</dbReference>
<evidence type="ECO:0000313" key="7">
    <source>
        <dbReference type="Proteomes" id="UP001292094"/>
    </source>
</evidence>
<evidence type="ECO:0000256" key="4">
    <source>
        <dbReference type="ARBA" id="ARBA00022737"/>
    </source>
</evidence>
<keyword evidence="7" id="KW-1185">Reference proteome</keyword>
<dbReference type="PANTHER" id="PTHR12442:SF26">
    <property type="entry name" value="CYTOPLASMIC DYNEIN 2 INTERMEDIATE CHAIN 2"/>
    <property type="match status" value="1"/>
</dbReference>
<keyword evidence="4" id="KW-0677">Repeat</keyword>
<evidence type="ECO:0008006" key="8">
    <source>
        <dbReference type="Google" id="ProtNLM"/>
    </source>
</evidence>
<feature type="region of interest" description="Disordered" evidence="5">
    <location>
        <begin position="1"/>
        <end position="56"/>
    </location>
</feature>
<proteinExistence type="predicted"/>
<dbReference type="GO" id="GO:0045503">
    <property type="term" value="F:dynein light chain binding"/>
    <property type="evidence" value="ECO:0007669"/>
    <property type="project" value="TreeGrafter"/>
</dbReference>
<dbReference type="SUPFAM" id="SSF50978">
    <property type="entry name" value="WD40 repeat-like"/>
    <property type="match status" value="1"/>
</dbReference>
<dbReference type="EMBL" id="JAWZYT010003821">
    <property type="protein sequence ID" value="KAK4296614.1"/>
    <property type="molecule type" value="Genomic_DNA"/>
</dbReference>
<dbReference type="GO" id="GO:0042073">
    <property type="term" value="P:intraciliary transport"/>
    <property type="evidence" value="ECO:0007669"/>
    <property type="project" value="TreeGrafter"/>
</dbReference>
<dbReference type="SMART" id="SM00320">
    <property type="entry name" value="WD40"/>
    <property type="match status" value="6"/>
</dbReference>
<comment type="caution">
    <text evidence="6">The sequence shown here is derived from an EMBL/GenBank/DDBJ whole genome shotgun (WGS) entry which is preliminary data.</text>
</comment>
<keyword evidence="2" id="KW-0963">Cytoplasm</keyword>
<dbReference type="InterPro" id="IPR050687">
    <property type="entry name" value="Dynein_IC"/>
</dbReference>
<evidence type="ECO:0000313" key="6">
    <source>
        <dbReference type="EMBL" id="KAK4296614.1"/>
    </source>
</evidence>
<dbReference type="AlphaFoldDB" id="A0AAE1TVF0"/>
<dbReference type="Pfam" id="PF00400">
    <property type="entry name" value="WD40"/>
    <property type="match status" value="1"/>
</dbReference>
<gene>
    <name evidence="6" type="ORF">Pmani_030901</name>
</gene>
<dbReference type="GO" id="GO:0045504">
    <property type="term" value="F:dynein heavy chain binding"/>
    <property type="evidence" value="ECO:0007669"/>
    <property type="project" value="TreeGrafter"/>
</dbReference>
<dbReference type="GO" id="GO:0097014">
    <property type="term" value="C:ciliary plasm"/>
    <property type="evidence" value="ECO:0007669"/>
    <property type="project" value="TreeGrafter"/>
</dbReference>
<feature type="compositionally biased region" description="Polar residues" evidence="5">
    <location>
        <begin position="40"/>
        <end position="50"/>
    </location>
</feature>
<comment type="subcellular location">
    <subcellularLocation>
        <location evidence="1">Cytoplasm</location>
    </subcellularLocation>
</comment>
<reference evidence="6" key="1">
    <citation type="submission" date="2023-11" db="EMBL/GenBank/DDBJ databases">
        <title>Genome assemblies of two species of porcelain crab, Petrolisthes cinctipes and Petrolisthes manimaculis (Anomura: Porcellanidae).</title>
        <authorList>
            <person name="Angst P."/>
        </authorList>
    </citation>
    <scope>NUCLEOTIDE SEQUENCE</scope>
    <source>
        <strain evidence="6">PB745_02</strain>
        <tissue evidence="6">Gill</tissue>
    </source>
</reference>
<dbReference type="InterPro" id="IPR015943">
    <property type="entry name" value="WD40/YVTN_repeat-like_dom_sf"/>
</dbReference>
<evidence type="ECO:0000256" key="1">
    <source>
        <dbReference type="ARBA" id="ARBA00004496"/>
    </source>
</evidence>
<evidence type="ECO:0000256" key="5">
    <source>
        <dbReference type="SAM" id="MobiDB-lite"/>
    </source>
</evidence>
<evidence type="ECO:0000256" key="3">
    <source>
        <dbReference type="ARBA" id="ARBA00022574"/>
    </source>
</evidence>
<accession>A0AAE1TVF0</accession>
<name>A0AAE1TVF0_9EUCA</name>
<dbReference type="Proteomes" id="UP001292094">
    <property type="component" value="Unassembled WGS sequence"/>
</dbReference>
<dbReference type="InterPro" id="IPR036322">
    <property type="entry name" value="WD40_repeat_dom_sf"/>
</dbReference>
<sequence length="507" mass="54763">MFSKYKNSPQGFQSTWKTEQSLATDGTQTEELTTEDSECQVVQQSEAGTQTDEEKVDLQTQTQYDVDSLAAFLHRITPKVIKELERQNRSQAFAGYALRQEEEEEEGGGVRLLHTLRCKLIQPEMVVTGLAWSSTGSVIGVGYGANQHDDWCDHSGTLAVWNINRSDFDANQPERVIEMSSCVLCLAFHPNNPAVFAVGTFNGEVLVYDLSHSEDVTPMVTVECGGGAVTTITWTDVGQAGTNNTTNTTTTTTTSLVATTSTGYVLVWAFSITKQQLTLKTGFLVRSEDVPRVGRGSLNERSGLGITAASFNCEDSLLFLLGGVGGRLFICNAASETRTGVEYGGVELRACVSSTLSSHAGKVLAAEFSPYHRNAVITAASDDQIRLYTILQANKPVCSVHSQEGLTCARWSPYRPVVVAVGKVTGQVTLLDLSSKSTGEPLLTLPPPERPAPISTLQFNHKNVKLLSVGDHLGRVQIWQLPTSAVSPLPNERAILQTLLTSATAGD</sequence>
<evidence type="ECO:0000256" key="2">
    <source>
        <dbReference type="ARBA" id="ARBA00022490"/>
    </source>
</evidence>
<organism evidence="6 7">
    <name type="scientific">Petrolisthes manimaculis</name>
    <dbReference type="NCBI Taxonomy" id="1843537"/>
    <lineage>
        <taxon>Eukaryota</taxon>
        <taxon>Metazoa</taxon>
        <taxon>Ecdysozoa</taxon>
        <taxon>Arthropoda</taxon>
        <taxon>Crustacea</taxon>
        <taxon>Multicrustacea</taxon>
        <taxon>Malacostraca</taxon>
        <taxon>Eumalacostraca</taxon>
        <taxon>Eucarida</taxon>
        <taxon>Decapoda</taxon>
        <taxon>Pleocyemata</taxon>
        <taxon>Anomura</taxon>
        <taxon>Galatheoidea</taxon>
        <taxon>Porcellanidae</taxon>
        <taxon>Petrolisthes</taxon>
    </lineage>
</organism>
<dbReference type="Gene3D" id="2.130.10.10">
    <property type="entry name" value="YVTN repeat-like/Quinoprotein amine dehydrogenase"/>
    <property type="match status" value="2"/>
</dbReference>
<protein>
    <recommendedName>
        <fullName evidence="8">WD repeat-containing protein 34</fullName>
    </recommendedName>
</protein>